<dbReference type="Proteomes" id="UP000662088">
    <property type="component" value="Unassembled WGS sequence"/>
</dbReference>
<dbReference type="AlphaFoldDB" id="A0A8I0AD04"/>
<protein>
    <submittedName>
        <fullName evidence="1">Uncharacterized protein</fullName>
    </submittedName>
</protein>
<organism evidence="1 2">
    <name type="scientific">Clostridium lentum</name>
    <dbReference type="NCBI Taxonomy" id="2763037"/>
    <lineage>
        <taxon>Bacteria</taxon>
        <taxon>Bacillati</taxon>
        <taxon>Bacillota</taxon>
        <taxon>Clostridia</taxon>
        <taxon>Eubacteriales</taxon>
        <taxon>Clostridiaceae</taxon>
        <taxon>Clostridium</taxon>
    </lineage>
</organism>
<evidence type="ECO:0000313" key="1">
    <source>
        <dbReference type="EMBL" id="MBC5639768.1"/>
    </source>
</evidence>
<gene>
    <name evidence="1" type="ORF">H8R92_04855</name>
</gene>
<accession>A0A8I0AD04</accession>
<name>A0A8I0AD04_9CLOT</name>
<sequence length="212" mass="25104">MDKITSYIESNDFGELEASVKHFKGKPRITFNYILKSNSKRQRKLKVLTIEKEEQWFKLNSILKISKKRYQKVIEIHEDEFEAVIANIQYTIKMFFEIKRWFASIVEFHYIKFPDNIKVFNDLDFIYGNEDISYRFSLNPGGLLVRVKLLNYSKGAVELLQYISESCNMYGGTCVIENTNENKTDIFTRVEGYMEPKKKRIELSDEEIKITT</sequence>
<comment type="caution">
    <text evidence="1">The sequence shown here is derived from an EMBL/GenBank/DDBJ whole genome shotgun (WGS) entry which is preliminary data.</text>
</comment>
<keyword evidence="2" id="KW-1185">Reference proteome</keyword>
<dbReference type="EMBL" id="JACOOQ010000006">
    <property type="protein sequence ID" value="MBC5639768.1"/>
    <property type="molecule type" value="Genomic_DNA"/>
</dbReference>
<reference evidence="1" key="1">
    <citation type="submission" date="2020-08" db="EMBL/GenBank/DDBJ databases">
        <title>Genome public.</title>
        <authorList>
            <person name="Liu C."/>
            <person name="Sun Q."/>
        </authorList>
    </citation>
    <scope>NUCLEOTIDE SEQUENCE</scope>
    <source>
        <strain evidence="1">NSJ-42</strain>
    </source>
</reference>
<dbReference type="RefSeq" id="WP_186834853.1">
    <property type="nucleotide sequence ID" value="NZ_JACOOQ010000006.1"/>
</dbReference>
<proteinExistence type="predicted"/>
<evidence type="ECO:0000313" key="2">
    <source>
        <dbReference type="Proteomes" id="UP000662088"/>
    </source>
</evidence>